<dbReference type="InterPro" id="IPR027417">
    <property type="entry name" value="P-loop_NTPase"/>
</dbReference>
<dbReference type="InterPro" id="IPR005074">
    <property type="entry name" value="Peptidase_C39"/>
</dbReference>
<dbReference type="GO" id="GO:0015421">
    <property type="term" value="F:ABC-type oligopeptide transporter activity"/>
    <property type="evidence" value="ECO:0007669"/>
    <property type="project" value="TreeGrafter"/>
</dbReference>
<evidence type="ECO:0000256" key="10">
    <source>
        <dbReference type="SAM" id="Phobius"/>
    </source>
</evidence>
<dbReference type="Gene3D" id="3.40.50.300">
    <property type="entry name" value="P-loop containing nucleotide triphosphate hydrolases"/>
    <property type="match status" value="1"/>
</dbReference>
<accession>A0A1G8V0H7</accession>
<feature type="transmembrane region" description="Helical" evidence="10">
    <location>
        <begin position="278"/>
        <end position="302"/>
    </location>
</feature>
<sequence length="718" mass="75657">MTRSAPVTGPDPLARCVMHLSAHLGHPVSEAALLEALPAEEAPAQSADASLAQGLRRAIIAAERAGLSAFFGRRAAARIGAELLPAILPMRDGGAVVLHERRGEDVVIHDPLQGDGLWTKPAADLFSGWTGHLLSLRVDPARAARAHDGTGGAEGHWFRGALAANRWAYVQVGIAAVVTNVLALVASLFTMVVYDRILPSAATDSLLALTVGVGLALVFDLVVKTIRATFIDQAGQRADQRMGQQIFDHVIGIQQGARRGSVGAVSATLREFETLRDFFTSATLVALVDLPFVLIFLAAIFFLGGPLVIVPAVAVPLVLLVGVAVQPVLGRLADRMLSEGQLKQAVLVETLTGIETIKATGAGARMRARWAEALARQSDYATRSRGVTQLAINLTGFLQQAAQILIVVYGALLVVEGEITSGVLIASVILTGRALAPLAVIAQTLTRLHQARTSYRSLDGLMQAPVERPAGRQWLARPILAGGVAFENVDFAYPGQRGRALEGVSFTIRPGERVAFLGSVGSGKSTVARLVLGLHAPGSGAVTADGVDLRQIDPADLRRNIGTVLQDTWLVSGTLRENIALGSHQPTDAAILRAAQLAGVEDFAARHPDGYAMRLSERGEGLSGGQRQAVALARALLDEPSILLLDEPTAAMDTTSEAALIARLKPLLEGRTLLLVTHRPSLLELVDRVIVLNDGKVVADGPKSILQRRPVAAPGSAA</sequence>
<evidence type="ECO:0000256" key="6">
    <source>
        <dbReference type="ARBA" id="ARBA00022801"/>
    </source>
</evidence>
<feature type="transmembrane region" description="Helical" evidence="10">
    <location>
        <begin position="308"/>
        <end position="329"/>
    </location>
</feature>
<dbReference type="GO" id="GO:0005886">
    <property type="term" value="C:plasma membrane"/>
    <property type="evidence" value="ECO:0007669"/>
    <property type="project" value="UniProtKB-SubCell"/>
</dbReference>
<keyword evidence="9 10" id="KW-0472">Membrane</keyword>
<organism evidence="15 16">
    <name type="scientific">Salipiger marinus</name>
    <dbReference type="NCBI Taxonomy" id="555512"/>
    <lineage>
        <taxon>Bacteria</taxon>
        <taxon>Pseudomonadati</taxon>
        <taxon>Pseudomonadota</taxon>
        <taxon>Alphaproteobacteria</taxon>
        <taxon>Rhodobacterales</taxon>
        <taxon>Roseobacteraceae</taxon>
        <taxon>Salipiger</taxon>
    </lineage>
</organism>
<dbReference type="PROSITE" id="PS00211">
    <property type="entry name" value="ABC_TRANSPORTER_1"/>
    <property type="match status" value="1"/>
</dbReference>
<dbReference type="InterPro" id="IPR003439">
    <property type="entry name" value="ABC_transporter-like_ATP-bd"/>
</dbReference>
<feature type="domain" description="ABC transmembrane type-1" evidence="13">
    <location>
        <begin position="172"/>
        <end position="450"/>
    </location>
</feature>
<gene>
    <name evidence="15" type="ORF">SAMN04487993_10603</name>
</gene>
<dbReference type="Gene3D" id="1.20.1560.10">
    <property type="entry name" value="ABC transporter type 1, transmembrane domain"/>
    <property type="match status" value="1"/>
</dbReference>
<evidence type="ECO:0000256" key="8">
    <source>
        <dbReference type="ARBA" id="ARBA00022989"/>
    </source>
</evidence>
<dbReference type="InterPro" id="IPR017750">
    <property type="entry name" value="ATPase_T1SS"/>
</dbReference>
<feature type="transmembrane region" description="Helical" evidence="10">
    <location>
        <begin position="206"/>
        <end position="223"/>
    </location>
</feature>
<keyword evidence="6" id="KW-0378">Hydrolase</keyword>
<feature type="domain" description="ABC transporter" evidence="12">
    <location>
        <begin position="484"/>
        <end position="718"/>
    </location>
</feature>
<dbReference type="InterPro" id="IPR017871">
    <property type="entry name" value="ABC_transporter-like_CS"/>
</dbReference>
<dbReference type="InterPro" id="IPR000731">
    <property type="entry name" value="SSD"/>
</dbReference>
<evidence type="ECO:0000259" key="12">
    <source>
        <dbReference type="PROSITE" id="PS50893"/>
    </source>
</evidence>
<name>A0A1G8V0H7_9RHOB</name>
<evidence type="ECO:0000259" key="14">
    <source>
        <dbReference type="PROSITE" id="PS50990"/>
    </source>
</evidence>
<comment type="subcellular location">
    <subcellularLocation>
        <location evidence="1">Cell membrane</location>
        <topology evidence="1">Multi-pass membrane protein</topology>
    </subcellularLocation>
</comment>
<dbReference type="PROSITE" id="PS50156">
    <property type="entry name" value="SSD"/>
    <property type="match status" value="1"/>
</dbReference>
<dbReference type="PANTHER" id="PTHR43394:SF1">
    <property type="entry name" value="ATP-BINDING CASSETTE SUB-FAMILY B MEMBER 10, MITOCHONDRIAL"/>
    <property type="match status" value="1"/>
</dbReference>
<feature type="domain" description="SSD" evidence="11">
    <location>
        <begin position="172"/>
        <end position="303"/>
    </location>
</feature>
<feature type="transmembrane region" description="Helical" evidence="10">
    <location>
        <begin position="167"/>
        <end position="194"/>
    </location>
</feature>
<dbReference type="PROSITE" id="PS50990">
    <property type="entry name" value="PEPTIDASE_C39"/>
    <property type="match status" value="1"/>
</dbReference>
<evidence type="ECO:0000256" key="5">
    <source>
        <dbReference type="ARBA" id="ARBA00022741"/>
    </source>
</evidence>
<dbReference type="NCBIfam" id="TIGR03375">
    <property type="entry name" value="type_I_sec_LssB"/>
    <property type="match status" value="1"/>
</dbReference>
<evidence type="ECO:0000256" key="7">
    <source>
        <dbReference type="ARBA" id="ARBA00022840"/>
    </source>
</evidence>
<keyword evidence="2" id="KW-0813">Transport</keyword>
<dbReference type="InterPro" id="IPR039421">
    <property type="entry name" value="Type_1_exporter"/>
</dbReference>
<keyword evidence="8 10" id="KW-1133">Transmembrane helix</keyword>
<dbReference type="PROSITE" id="PS50893">
    <property type="entry name" value="ABC_TRANSPORTER_2"/>
    <property type="match status" value="1"/>
</dbReference>
<dbReference type="FunFam" id="3.40.50.300:FF:000299">
    <property type="entry name" value="ABC transporter ATP-binding protein/permease"/>
    <property type="match status" value="1"/>
</dbReference>
<evidence type="ECO:0000259" key="11">
    <source>
        <dbReference type="PROSITE" id="PS50156"/>
    </source>
</evidence>
<dbReference type="GO" id="GO:0016887">
    <property type="term" value="F:ATP hydrolysis activity"/>
    <property type="evidence" value="ECO:0007669"/>
    <property type="project" value="InterPro"/>
</dbReference>
<keyword evidence="7 15" id="KW-0067">ATP-binding</keyword>
<dbReference type="Gene3D" id="3.90.70.10">
    <property type="entry name" value="Cysteine proteinases"/>
    <property type="match status" value="1"/>
</dbReference>
<evidence type="ECO:0000313" key="15">
    <source>
        <dbReference type="EMBL" id="SDJ59602.1"/>
    </source>
</evidence>
<dbReference type="GO" id="GO:0005524">
    <property type="term" value="F:ATP binding"/>
    <property type="evidence" value="ECO:0007669"/>
    <property type="project" value="UniProtKB-KW"/>
</dbReference>
<keyword evidence="3" id="KW-1003">Cell membrane</keyword>
<dbReference type="CDD" id="cd18587">
    <property type="entry name" value="ABC_6TM_LapB_like"/>
    <property type="match status" value="1"/>
</dbReference>
<dbReference type="InterPro" id="IPR003593">
    <property type="entry name" value="AAA+_ATPase"/>
</dbReference>
<dbReference type="Pfam" id="PF00664">
    <property type="entry name" value="ABC_membrane"/>
    <property type="match status" value="1"/>
</dbReference>
<evidence type="ECO:0000313" key="16">
    <source>
        <dbReference type="Proteomes" id="UP000199093"/>
    </source>
</evidence>
<proteinExistence type="predicted"/>
<evidence type="ECO:0000256" key="3">
    <source>
        <dbReference type="ARBA" id="ARBA00022475"/>
    </source>
</evidence>
<dbReference type="SUPFAM" id="SSF90123">
    <property type="entry name" value="ABC transporter transmembrane region"/>
    <property type="match status" value="1"/>
</dbReference>
<evidence type="ECO:0000256" key="2">
    <source>
        <dbReference type="ARBA" id="ARBA00022448"/>
    </source>
</evidence>
<dbReference type="InterPro" id="IPR011527">
    <property type="entry name" value="ABC1_TM_dom"/>
</dbReference>
<dbReference type="STRING" id="555512.SAMN04487993_10603"/>
<evidence type="ECO:0000256" key="1">
    <source>
        <dbReference type="ARBA" id="ARBA00004651"/>
    </source>
</evidence>
<dbReference type="PROSITE" id="PS50929">
    <property type="entry name" value="ABC_TM1F"/>
    <property type="match status" value="1"/>
</dbReference>
<keyword evidence="16" id="KW-1185">Reference proteome</keyword>
<dbReference type="InterPro" id="IPR036640">
    <property type="entry name" value="ABC1_TM_sf"/>
</dbReference>
<dbReference type="GO" id="GO:0006508">
    <property type="term" value="P:proteolysis"/>
    <property type="evidence" value="ECO:0007669"/>
    <property type="project" value="InterPro"/>
</dbReference>
<dbReference type="EMBL" id="FNEJ01000060">
    <property type="protein sequence ID" value="SDJ59602.1"/>
    <property type="molecule type" value="Genomic_DNA"/>
</dbReference>
<evidence type="ECO:0000256" key="4">
    <source>
        <dbReference type="ARBA" id="ARBA00022692"/>
    </source>
</evidence>
<dbReference type="AlphaFoldDB" id="A0A1G8V0H7"/>
<feature type="domain" description="Peptidase C39" evidence="14">
    <location>
        <begin position="3"/>
        <end position="136"/>
    </location>
</feature>
<evidence type="ECO:0000259" key="13">
    <source>
        <dbReference type="PROSITE" id="PS50929"/>
    </source>
</evidence>
<evidence type="ECO:0000256" key="9">
    <source>
        <dbReference type="ARBA" id="ARBA00023136"/>
    </source>
</evidence>
<dbReference type="CDD" id="cd03245">
    <property type="entry name" value="ABCC_bacteriocin_exporters"/>
    <property type="match status" value="1"/>
</dbReference>
<keyword evidence="4 10" id="KW-0812">Transmembrane</keyword>
<dbReference type="SUPFAM" id="SSF52540">
    <property type="entry name" value="P-loop containing nucleoside triphosphate hydrolases"/>
    <property type="match status" value="1"/>
</dbReference>
<feature type="transmembrane region" description="Helical" evidence="10">
    <location>
        <begin position="390"/>
        <end position="415"/>
    </location>
</feature>
<dbReference type="Pfam" id="PF00005">
    <property type="entry name" value="ABC_tran"/>
    <property type="match status" value="1"/>
</dbReference>
<dbReference type="PANTHER" id="PTHR43394">
    <property type="entry name" value="ATP-DEPENDENT PERMEASE MDL1, MITOCHONDRIAL"/>
    <property type="match status" value="1"/>
</dbReference>
<dbReference type="GO" id="GO:0008233">
    <property type="term" value="F:peptidase activity"/>
    <property type="evidence" value="ECO:0007669"/>
    <property type="project" value="InterPro"/>
</dbReference>
<reference evidence="15 16" key="1">
    <citation type="submission" date="2016-10" db="EMBL/GenBank/DDBJ databases">
        <authorList>
            <person name="de Groot N.N."/>
        </authorList>
    </citation>
    <scope>NUCLEOTIDE SEQUENCE [LARGE SCALE GENOMIC DNA]</scope>
    <source>
        <strain evidence="15 16">DSM 26424</strain>
    </source>
</reference>
<dbReference type="Proteomes" id="UP000199093">
    <property type="component" value="Unassembled WGS sequence"/>
</dbReference>
<protein>
    <submittedName>
        <fullName evidence="15">ATP-binding cassette, subfamily C, LapB</fullName>
    </submittedName>
</protein>
<keyword evidence="5" id="KW-0547">Nucleotide-binding</keyword>
<dbReference type="SMART" id="SM00382">
    <property type="entry name" value="AAA"/>
    <property type="match status" value="1"/>
</dbReference>
<dbReference type="OrthoDB" id="9808328at2"/>